<gene>
    <name evidence="1" type="ORF">Tci_859030</name>
</gene>
<dbReference type="EMBL" id="BKCJ011108446">
    <property type="protein sequence ID" value="GFC87060.1"/>
    <property type="molecule type" value="Genomic_DNA"/>
</dbReference>
<feature type="non-terminal residue" evidence="1">
    <location>
        <position position="1"/>
    </location>
</feature>
<organism evidence="1">
    <name type="scientific">Tanacetum cinerariifolium</name>
    <name type="common">Dalmatian daisy</name>
    <name type="synonym">Chrysanthemum cinerariifolium</name>
    <dbReference type="NCBI Taxonomy" id="118510"/>
    <lineage>
        <taxon>Eukaryota</taxon>
        <taxon>Viridiplantae</taxon>
        <taxon>Streptophyta</taxon>
        <taxon>Embryophyta</taxon>
        <taxon>Tracheophyta</taxon>
        <taxon>Spermatophyta</taxon>
        <taxon>Magnoliopsida</taxon>
        <taxon>eudicotyledons</taxon>
        <taxon>Gunneridae</taxon>
        <taxon>Pentapetalae</taxon>
        <taxon>asterids</taxon>
        <taxon>campanulids</taxon>
        <taxon>Asterales</taxon>
        <taxon>Asteraceae</taxon>
        <taxon>Asteroideae</taxon>
        <taxon>Anthemideae</taxon>
        <taxon>Anthemidinae</taxon>
        <taxon>Tanacetum</taxon>
    </lineage>
</organism>
<comment type="caution">
    <text evidence="1">The sequence shown here is derived from an EMBL/GenBank/DDBJ whole genome shotgun (WGS) entry which is preliminary data.</text>
</comment>
<reference evidence="1" key="1">
    <citation type="journal article" date="2019" name="Sci. Rep.">
        <title>Draft genome of Tanacetum cinerariifolium, the natural source of mosquito coil.</title>
        <authorList>
            <person name="Yamashiro T."/>
            <person name="Shiraishi A."/>
            <person name="Satake H."/>
            <person name="Nakayama K."/>
        </authorList>
    </citation>
    <scope>NUCLEOTIDE SEQUENCE</scope>
</reference>
<protein>
    <submittedName>
        <fullName evidence="1">Uncharacterized protein</fullName>
    </submittedName>
</protein>
<sequence length="97" mass="10470">AAVATQVAAASTPVPAAKPKTLKIATALAASTRRRKGVVIRDPEKELHIDPPAETPTDDDVFVEAIPLAHKVPVVDYQVVVIDNKPRYKIIRADDTH</sequence>
<evidence type="ECO:0000313" key="1">
    <source>
        <dbReference type="EMBL" id="GFC87060.1"/>
    </source>
</evidence>
<dbReference type="AlphaFoldDB" id="A0A699RKU3"/>
<proteinExistence type="predicted"/>
<accession>A0A699RKU3</accession>
<name>A0A699RKU3_TANCI</name>